<evidence type="ECO:0000256" key="5">
    <source>
        <dbReference type="ARBA" id="ARBA00022837"/>
    </source>
</evidence>
<keyword evidence="7" id="KW-0732">Signal</keyword>
<dbReference type="InterPro" id="IPR018247">
    <property type="entry name" value="EF_Hand_1_Ca_BS"/>
</dbReference>
<name>A0A4V2P8F0_9GAMM</name>
<evidence type="ECO:0000259" key="8">
    <source>
        <dbReference type="Pfam" id="PF05567"/>
    </source>
</evidence>
<evidence type="ECO:0000256" key="4">
    <source>
        <dbReference type="ARBA" id="ARBA00022723"/>
    </source>
</evidence>
<protein>
    <submittedName>
        <fullName evidence="9">PilC-like protein with beta-propeller domain</fullName>
    </submittedName>
</protein>
<keyword evidence="3" id="KW-1029">Fimbrium biogenesis</keyword>
<comment type="caution">
    <text evidence="9">The sequence shown here is derived from an EMBL/GenBank/DDBJ whole genome shotgun (WGS) entry which is preliminary data.</text>
</comment>
<evidence type="ECO:0000313" key="10">
    <source>
        <dbReference type="Proteomes" id="UP000294887"/>
    </source>
</evidence>
<dbReference type="EMBL" id="SMFQ01000004">
    <property type="protein sequence ID" value="TCJ85265.1"/>
    <property type="molecule type" value="Genomic_DNA"/>
</dbReference>
<feature type="signal peptide" evidence="7">
    <location>
        <begin position="1"/>
        <end position="30"/>
    </location>
</feature>
<dbReference type="Pfam" id="PF05567">
    <property type="entry name" value="T4P_PilY1"/>
    <property type="match status" value="1"/>
</dbReference>
<evidence type="ECO:0000256" key="6">
    <source>
        <dbReference type="ARBA" id="ARBA00023263"/>
    </source>
</evidence>
<feature type="chain" id="PRO_5020735210" evidence="7">
    <location>
        <begin position="31"/>
        <end position="1362"/>
    </location>
</feature>
<feature type="domain" description="PilY1 beta-propeller" evidence="8">
    <location>
        <begin position="862"/>
        <end position="1131"/>
    </location>
</feature>
<keyword evidence="5" id="KW-0106">Calcium</keyword>
<dbReference type="InterPro" id="IPR008707">
    <property type="entry name" value="B-propeller_PilY1"/>
</dbReference>
<keyword evidence="4" id="KW-0479">Metal-binding</keyword>
<evidence type="ECO:0000256" key="7">
    <source>
        <dbReference type="SAM" id="SignalP"/>
    </source>
</evidence>
<dbReference type="SUPFAM" id="SSF50998">
    <property type="entry name" value="Quinoprotein alcohol dehydrogenase-like"/>
    <property type="match status" value="1"/>
</dbReference>
<gene>
    <name evidence="9" type="ORF">EV695_3234</name>
</gene>
<organism evidence="9 10">
    <name type="scientific">Cocleimonas flava</name>
    <dbReference type="NCBI Taxonomy" id="634765"/>
    <lineage>
        <taxon>Bacteria</taxon>
        <taxon>Pseudomonadati</taxon>
        <taxon>Pseudomonadota</taxon>
        <taxon>Gammaproteobacteria</taxon>
        <taxon>Thiotrichales</taxon>
        <taxon>Thiotrichaceae</taxon>
        <taxon>Cocleimonas</taxon>
    </lineage>
</organism>
<dbReference type="GO" id="GO:0046872">
    <property type="term" value="F:metal ion binding"/>
    <property type="evidence" value="ECO:0007669"/>
    <property type="project" value="UniProtKB-KW"/>
</dbReference>
<dbReference type="InterPro" id="IPR011047">
    <property type="entry name" value="Quinoprotein_ADH-like_sf"/>
</dbReference>
<accession>A0A4V2P8F0</accession>
<comment type="subcellular location">
    <subcellularLocation>
        <location evidence="1">Fimbrium</location>
    </subcellularLocation>
</comment>
<keyword evidence="10" id="KW-1185">Reference proteome</keyword>
<keyword evidence="6" id="KW-0281">Fimbrium</keyword>
<evidence type="ECO:0000256" key="2">
    <source>
        <dbReference type="ARBA" id="ARBA00008387"/>
    </source>
</evidence>
<reference evidence="9 10" key="1">
    <citation type="submission" date="2019-03" db="EMBL/GenBank/DDBJ databases">
        <title>Genomic Encyclopedia of Type Strains, Phase IV (KMG-IV): sequencing the most valuable type-strain genomes for metagenomic binning, comparative biology and taxonomic classification.</title>
        <authorList>
            <person name="Goeker M."/>
        </authorList>
    </citation>
    <scope>NUCLEOTIDE SEQUENCE [LARGE SCALE GENOMIC DNA]</scope>
    <source>
        <strain evidence="9 10">DSM 24830</strain>
    </source>
</reference>
<dbReference type="GO" id="GO:0009289">
    <property type="term" value="C:pilus"/>
    <property type="evidence" value="ECO:0007669"/>
    <property type="project" value="UniProtKB-SubCell"/>
</dbReference>
<dbReference type="PROSITE" id="PS00018">
    <property type="entry name" value="EF_HAND_1"/>
    <property type="match status" value="1"/>
</dbReference>
<evidence type="ECO:0000256" key="3">
    <source>
        <dbReference type="ARBA" id="ARBA00022558"/>
    </source>
</evidence>
<dbReference type="OrthoDB" id="7156875at2"/>
<sequence length="1362" mass="149538">MKIYLDNMKKTYFISALGITMLALMGFSYADDTEVFYTESEINNNVLFIMDNSGSMKEEVDGTSAVGEKTTVSSAIIDKNEDADEHNFPSLRGTAHSGNILEMTKDGLFTQKVGLRFRDLDIPKGAKIDSAFIQFTASNSSSSSTTLDIKIQNHDNPSAFENNLTNISNRTLYGTSVSWSVDPWVVGESGAAQQTPDLKSLVQLVVDRGDWDPNDAMVFVISGYGERNPKSRDNGDGSDAPVLTITYEEVTGKKTRMQVMQDALRTVLTNAPDNLSVGIMNYGDNSNWRKNYPNGIKFPITAVTSLARPIIEDSMMLNGTVRWDYSNIPEPSDTVTVRTFLSEIADDWEAKGMTPIVDALYEASQYFRGEEVDYGYDYARKNYTWAAHPSTYAGEPVNQKNDSGSCDASPSGYRVWNDSIADWRAGETWGKICPADRFNPSGPGLASNCAGTEYNCKTESYWGCRSSWVGGTTTCTGTDEDGNPTGCSTTGKYCKDNDYGTITNSSCYYAICKDSPLPKPKYESPMKDGCQSSFMILMSDGKPEYSNGVNRDPYSYSRVKSLINKSSCDITHGFRSGRCGADLTQYLATHDNQPNVNGDQFLHTYVIGFSEGITPEASEYLQSLVTLEDDPETAKKEGYFSATNEAELADAFSQALDEIAEEARSQASPGYSVNVKSGLEHEDDIYIPVFDKSSSSRWAGNLKKFKLDDVGDSRIIKGKDGNGGLTSAMTELGLFKDEAWDLWSTSAIPDGDVVQQGGTASLLTNPAIRNLYSNVSGNTLSEINVANTGITEEMLFDKDELNLNTVEAAAYRAQLIQFIRGWKNGQFDSNATPHGVARKHMGDMLHTEPVIITYKKSTDDAAKKQYIFSATNEGYLHVFDSTSGEEIFAFMPKELLKNIEPQFTGQGPHKYGIDGNISYWHEDDPDNPNGEVDSGEKVYLYFGLRRGGKSYYALDVSNIHKGQTPTMLWKIDGDDSQFSRMGQSWSMPYLANVLVGSGSSAVKKEAVIIAGGNDPVLDYDEDYEPADVVISKTPTMGDDIYIVDAKTGDKLWSMRETLGAKVTQAFPGGARILDVNKNNILDRMYFADTGGSVWRLDFLTESLSNNAEDFKLTKLADLGTAGSSAARKFYNEPDVASFRSNGKTMFTVSVGSGMRPHPMNEEINDHMFVILDKSPLNKLDDDFTPIQLSDLAKVEIDVVGTGTTLTKSITQDSDFEGKQITETDKLGWYVNFFESGEKVLAPAITFEGSITFTTLVPKVLTTGELINSCAAPATQGRIYAMNLLTGEASIDMDGNGVINDNDVFQTISASEIPGTPQRVFNELSCENGECSHEVDIRIGKKSTEVGTMDVEAIESIYWSDPM</sequence>
<proteinExistence type="inferred from homology"/>
<evidence type="ECO:0000256" key="1">
    <source>
        <dbReference type="ARBA" id="ARBA00004561"/>
    </source>
</evidence>
<evidence type="ECO:0000313" key="9">
    <source>
        <dbReference type="EMBL" id="TCJ85265.1"/>
    </source>
</evidence>
<dbReference type="Proteomes" id="UP000294887">
    <property type="component" value="Unassembled WGS sequence"/>
</dbReference>
<comment type="similarity">
    <text evidence="2">Belongs to the PilY1 family.</text>
</comment>